<keyword evidence="1" id="KW-0472">Membrane</keyword>
<dbReference type="RefSeq" id="WP_097060703.1">
    <property type="nucleotide sequence ID" value="NZ_BMLC01000001.1"/>
</dbReference>
<dbReference type="EMBL" id="OCST01000003">
    <property type="protein sequence ID" value="SOE65699.1"/>
    <property type="molecule type" value="Genomic_DNA"/>
</dbReference>
<keyword evidence="3" id="KW-1185">Reference proteome</keyword>
<sequence length="64" mass="6530">MSLLVTLAASTEELAPLLMPPLAFAGIAAAIFIALGFVVFSFRDVANRQGQGAGKSSDTHGSGH</sequence>
<evidence type="ECO:0000313" key="3">
    <source>
        <dbReference type="Proteomes" id="UP000219440"/>
    </source>
</evidence>
<evidence type="ECO:0000256" key="1">
    <source>
        <dbReference type="SAM" id="Phobius"/>
    </source>
</evidence>
<dbReference type="AlphaFoldDB" id="A0A2C8ZLA6"/>
<protein>
    <submittedName>
        <fullName evidence="2">Uncharacterized protein</fullName>
    </submittedName>
</protein>
<organism evidence="2 3">
    <name type="scientific">Salinibacterium xinjiangense</name>
    <dbReference type="NCBI Taxonomy" id="386302"/>
    <lineage>
        <taxon>Bacteria</taxon>
        <taxon>Bacillati</taxon>
        <taxon>Actinomycetota</taxon>
        <taxon>Actinomycetes</taxon>
        <taxon>Micrococcales</taxon>
        <taxon>Microbacteriaceae</taxon>
        <taxon>Salinibacterium</taxon>
    </lineage>
</organism>
<keyword evidence="1" id="KW-1133">Transmembrane helix</keyword>
<keyword evidence="1" id="KW-0812">Transmembrane</keyword>
<gene>
    <name evidence="2" type="ORF">SAMN06296378_1602</name>
</gene>
<reference evidence="2 3" key="1">
    <citation type="submission" date="2017-09" db="EMBL/GenBank/DDBJ databases">
        <authorList>
            <person name="Ehlers B."/>
            <person name="Leendertz F.H."/>
        </authorList>
    </citation>
    <scope>NUCLEOTIDE SEQUENCE [LARGE SCALE GENOMIC DNA]</scope>
    <source>
        <strain evidence="2 3">CGMCC 1.05381</strain>
    </source>
</reference>
<feature type="transmembrane region" description="Helical" evidence="1">
    <location>
        <begin position="22"/>
        <end position="42"/>
    </location>
</feature>
<evidence type="ECO:0000313" key="2">
    <source>
        <dbReference type="EMBL" id="SOE65699.1"/>
    </source>
</evidence>
<dbReference type="Proteomes" id="UP000219440">
    <property type="component" value="Unassembled WGS sequence"/>
</dbReference>
<proteinExistence type="predicted"/>
<name>A0A2C8ZLA6_9MICO</name>
<accession>A0A2C8ZLA6</accession>